<accession>A0AAV9ADG0</accession>
<evidence type="ECO:0000313" key="3">
    <source>
        <dbReference type="EMBL" id="KAK1262378.1"/>
    </source>
</evidence>
<keyword evidence="2" id="KW-0472">Membrane</keyword>
<evidence type="ECO:0000256" key="2">
    <source>
        <dbReference type="SAM" id="Phobius"/>
    </source>
</evidence>
<proteinExistence type="predicted"/>
<feature type="region of interest" description="Disordered" evidence="1">
    <location>
        <begin position="134"/>
        <end position="160"/>
    </location>
</feature>
<dbReference type="Proteomes" id="UP001179952">
    <property type="component" value="Unassembled WGS sequence"/>
</dbReference>
<evidence type="ECO:0000313" key="4">
    <source>
        <dbReference type="Proteomes" id="UP001179952"/>
    </source>
</evidence>
<keyword evidence="2" id="KW-0812">Transmembrane</keyword>
<feature type="region of interest" description="Disordered" evidence="1">
    <location>
        <begin position="1"/>
        <end position="23"/>
    </location>
</feature>
<dbReference type="EMBL" id="JAUJYN010000010">
    <property type="protein sequence ID" value="KAK1262378.1"/>
    <property type="molecule type" value="Genomic_DNA"/>
</dbReference>
<dbReference type="AlphaFoldDB" id="A0AAV9ADG0"/>
<gene>
    <name evidence="3" type="ORF">QJS04_geneDACA019577</name>
</gene>
<name>A0AAV9ADG0_ACOGR</name>
<keyword evidence="2" id="KW-1133">Transmembrane helix</keyword>
<evidence type="ECO:0000256" key="1">
    <source>
        <dbReference type="SAM" id="MobiDB-lite"/>
    </source>
</evidence>
<feature type="transmembrane region" description="Helical" evidence="2">
    <location>
        <begin position="170"/>
        <end position="192"/>
    </location>
</feature>
<sequence>MEVKNDYNETMGGGDDEPSINRGDDLKIFRSERPKIASKVLPNFIPIQMEEILSQSQIVAIDKAGNVIVDIDSLTQTQTSDKCSGSPKVTKALSRKGSNRMERRIGNGEEQQEAEEASRKLVVKLVCPQLEQLKQPSSSTTATSNLAESGDGRNNNKRFNRLTTIHPRKILLLFATMSSMGTMILIYFTLAINRRGEA</sequence>
<reference evidence="3" key="1">
    <citation type="journal article" date="2023" name="Nat. Commun.">
        <title>Diploid and tetraploid genomes of Acorus and the evolution of monocots.</title>
        <authorList>
            <person name="Ma L."/>
            <person name="Liu K.W."/>
            <person name="Li Z."/>
            <person name="Hsiao Y.Y."/>
            <person name="Qi Y."/>
            <person name="Fu T."/>
            <person name="Tang G.D."/>
            <person name="Zhang D."/>
            <person name="Sun W.H."/>
            <person name="Liu D.K."/>
            <person name="Li Y."/>
            <person name="Chen G.Z."/>
            <person name="Liu X.D."/>
            <person name="Liao X.Y."/>
            <person name="Jiang Y.T."/>
            <person name="Yu X."/>
            <person name="Hao Y."/>
            <person name="Huang J."/>
            <person name="Zhao X.W."/>
            <person name="Ke S."/>
            <person name="Chen Y.Y."/>
            <person name="Wu W.L."/>
            <person name="Hsu J.L."/>
            <person name="Lin Y.F."/>
            <person name="Huang M.D."/>
            <person name="Li C.Y."/>
            <person name="Huang L."/>
            <person name="Wang Z.W."/>
            <person name="Zhao X."/>
            <person name="Zhong W.Y."/>
            <person name="Peng D.H."/>
            <person name="Ahmad S."/>
            <person name="Lan S."/>
            <person name="Zhang J.S."/>
            <person name="Tsai W.C."/>
            <person name="Van de Peer Y."/>
            <person name="Liu Z.J."/>
        </authorList>
    </citation>
    <scope>NUCLEOTIDE SEQUENCE</scope>
    <source>
        <strain evidence="3">SCP</strain>
    </source>
</reference>
<comment type="caution">
    <text evidence="3">The sequence shown here is derived from an EMBL/GenBank/DDBJ whole genome shotgun (WGS) entry which is preliminary data.</text>
</comment>
<dbReference type="PANTHER" id="PTHR34064:SF3">
    <property type="entry name" value="OS04G0672300 PROTEIN"/>
    <property type="match status" value="1"/>
</dbReference>
<reference evidence="3" key="2">
    <citation type="submission" date="2023-06" db="EMBL/GenBank/DDBJ databases">
        <authorList>
            <person name="Ma L."/>
            <person name="Liu K.-W."/>
            <person name="Li Z."/>
            <person name="Hsiao Y.-Y."/>
            <person name="Qi Y."/>
            <person name="Fu T."/>
            <person name="Tang G."/>
            <person name="Zhang D."/>
            <person name="Sun W.-H."/>
            <person name="Liu D.-K."/>
            <person name="Li Y."/>
            <person name="Chen G.-Z."/>
            <person name="Liu X.-D."/>
            <person name="Liao X.-Y."/>
            <person name="Jiang Y.-T."/>
            <person name="Yu X."/>
            <person name="Hao Y."/>
            <person name="Huang J."/>
            <person name="Zhao X.-W."/>
            <person name="Ke S."/>
            <person name="Chen Y.-Y."/>
            <person name="Wu W.-L."/>
            <person name="Hsu J.-L."/>
            <person name="Lin Y.-F."/>
            <person name="Huang M.-D."/>
            <person name="Li C.-Y."/>
            <person name="Huang L."/>
            <person name="Wang Z.-W."/>
            <person name="Zhao X."/>
            <person name="Zhong W.-Y."/>
            <person name="Peng D.-H."/>
            <person name="Ahmad S."/>
            <person name="Lan S."/>
            <person name="Zhang J.-S."/>
            <person name="Tsai W.-C."/>
            <person name="Van De Peer Y."/>
            <person name="Liu Z.-J."/>
        </authorList>
    </citation>
    <scope>NUCLEOTIDE SEQUENCE</scope>
    <source>
        <strain evidence="3">SCP</strain>
        <tissue evidence="3">Leaves</tissue>
    </source>
</reference>
<dbReference type="PANTHER" id="PTHR34064">
    <property type="entry name" value="OS04G0672300 PROTEIN"/>
    <property type="match status" value="1"/>
</dbReference>
<feature type="region of interest" description="Disordered" evidence="1">
    <location>
        <begin position="77"/>
        <end position="114"/>
    </location>
</feature>
<protein>
    <submittedName>
        <fullName evidence="3">Uncharacterized protein</fullName>
    </submittedName>
</protein>
<organism evidence="3 4">
    <name type="scientific">Acorus gramineus</name>
    <name type="common">Dwarf sweet flag</name>
    <dbReference type="NCBI Taxonomy" id="55184"/>
    <lineage>
        <taxon>Eukaryota</taxon>
        <taxon>Viridiplantae</taxon>
        <taxon>Streptophyta</taxon>
        <taxon>Embryophyta</taxon>
        <taxon>Tracheophyta</taxon>
        <taxon>Spermatophyta</taxon>
        <taxon>Magnoliopsida</taxon>
        <taxon>Liliopsida</taxon>
        <taxon>Acoraceae</taxon>
        <taxon>Acorus</taxon>
    </lineage>
</organism>
<keyword evidence="4" id="KW-1185">Reference proteome</keyword>
<feature type="compositionally biased region" description="Polar residues" evidence="1">
    <location>
        <begin position="134"/>
        <end position="147"/>
    </location>
</feature>